<evidence type="ECO:0000259" key="1">
    <source>
        <dbReference type="Pfam" id="PF01636"/>
    </source>
</evidence>
<dbReference type="AlphaFoldDB" id="A0A1I3Y6W8"/>
<dbReference type="InterPro" id="IPR002575">
    <property type="entry name" value="Aminoglycoside_PTrfase"/>
</dbReference>
<feature type="domain" description="Aminoglycoside phosphotransferase" evidence="1">
    <location>
        <begin position="133"/>
        <end position="279"/>
    </location>
</feature>
<accession>A0A1I3Y6W8</accession>
<gene>
    <name evidence="2" type="ORF">SAMN05444581_10548</name>
</gene>
<dbReference type="Gene3D" id="3.90.1200.10">
    <property type="match status" value="1"/>
</dbReference>
<dbReference type="Proteomes" id="UP000198755">
    <property type="component" value="Unassembled WGS sequence"/>
</dbReference>
<dbReference type="PANTHER" id="PTHR43883:SF1">
    <property type="entry name" value="GLUCONOKINASE"/>
    <property type="match status" value="1"/>
</dbReference>
<dbReference type="InterPro" id="IPR052732">
    <property type="entry name" value="Cell-binding_unc_protein"/>
</dbReference>
<dbReference type="RefSeq" id="WP_091680458.1">
    <property type="nucleotide sequence ID" value="NZ_FOSN01000005.1"/>
</dbReference>
<proteinExistence type="predicted"/>
<dbReference type="InterPro" id="IPR011009">
    <property type="entry name" value="Kinase-like_dom_sf"/>
</dbReference>
<evidence type="ECO:0000313" key="3">
    <source>
        <dbReference type="Proteomes" id="UP000198755"/>
    </source>
</evidence>
<sequence length="522" mass="57148">MSEPGPAPQEIQSEVFAFLADPATHRLDAPVTRIDTHGAAVFLAGPDVYKVKRAICFPFMDFSTLEKRRRACENEIEVNRANAPELYLGTLPISKTGGRLKLGSGPHIIEWAVHLRRFDENCTLDRLALRGALDPGIVPKLADAVIASHQRARTVKDSNSTSALKALLDETAEAFEAAPDVFEAQAAAVFRQRMSIEFDRICPLLRQRETQGWTRRCHGDLHLGNIVLINDAPVLFDAIEFNDAIATGDILYDLAFLLMDLWTRGLRNHANLLFNRYLSQCPEADRQLEGLTVLPFFLALRAAIRAKVLQLGPANSSSLRDASRHYFEAAIAFLTPRRLDLVAVGGLSGSGKTSLARALAPALGRAPGAVHLRSDVERKRMFGRSELERLPSDAYTTNATAETYRILRLKSALALKAGQSVILDAVHGKPAEREAARQIAASAQAGFAGLWLEAPIGQLIDRVFRRTNDASDATRVVVEAQAAADIGEMEWRRLDASGSGEDLVERALTLIEAQEGLSHSGR</sequence>
<dbReference type="EMBL" id="FOSN01000005">
    <property type="protein sequence ID" value="SFK27523.1"/>
    <property type="molecule type" value="Genomic_DNA"/>
</dbReference>
<organism evidence="2 3">
    <name type="scientific">Methylocapsa palsarum</name>
    <dbReference type="NCBI Taxonomy" id="1612308"/>
    <lineage>
        <taxon>Bacteria</taxon>
        <taxon>Pseudomonadati</taxon>
        <taxon>Pseudomonadota</taxon>
        <taxon>Alphaproteobacteria</taxon>
        <taxon>Hyphomicrobiales</taxon>
        <taxon>Beijerinckiaceae</taxon>
        <taxon>Methylocapsa</taxon>
    </lineage>
</organism>
<protein>
    <recommendedName>
        <fullName evidence="1">Aminoglycoside phosphotransferase domain-containing protein</fullName>
    </recommendedName>
</protein>
<keyword evidence="3" id="KW-1185">Reference proteome</keyword>
<dbReference type="SUPFAM" id="SSF56112">
    <property type="entry name" value="Protein kinase-like (PK-like)"/>
    <property type="match status" value="1"/>
</dbReference>
<dbReference type="Pfam" id="PF13671">
    <property type="entry name" value="AAA_33"/>
    <property type="match status" value="1"/>
</dbReference>
<dbReference type="OrthoDB" id="9810277at2"/>
<evidence type="ECO:0000313" key="2">
    <source>
        <dbReference type="EMBL" id="SFK27523.1"/>
    </source>
</evidence>
<dbReference type="InterPro" id="IPR027417">
    <property type="entry name" value="P-loop_NTPase"/>
</dbReference>
<dbReference type="Gene3D" id="3.40.50.300">
    <property type="entry name" value="P-loop containing nucleotide triphosphate hydrolases"/>
    <property type="match status" value="1"/>
</dbReference>
<dbReference type="SUPFAM" id="SSF52540">
    <property type="entry name" value="P-loop containing nucleoside triphosphate hydrolases"/>
    <property type="match status" value="1"/>
</dbReference>
<dbReference type="PANTHER" id="PTHR43883">
    <property type="entry name" value="SLR0207 PROTEIN"/>
    <property type="match status" value="1"/>
</dbReference>
<dbReference type="Pfam" id="PF01636">
    <property type="entry name" value="APH"/>
    <property type="match status" value="1"/>
</dbReference>
<reference evidence="2 3" key="1">
    <citation type="submission" date="2016-10" db="EMBL/GenBank/DDBJ databases">
        <authorList>
            <person name="de Groot N.N."/>
        </authorList>
    </citation>
    <scope>NUCLEOTIDE SEQUENCE [LARGE SCALE GENOMIC DNA]</scope>
    <source>
        <strain evidence="2 3">NE2</strain>
    </source>
</reference>
<name>A0A1I3Y6W8_9HYPH</name>
<dbReference type="STRING" id="1612308.SAMN05444581_10548"/>